<dbReference type="PANTHER" id="PTHR33209">
    <property type="entry name" value="PROTEASE 4"/>
    <property type="match status" value="1"/>
</dbReference>
<dbReference type="GO" id="GO:0006508">
    <property type="term" value="P:proteolysis"/>
    <property type="evidence" value="ECO:0007669"/>
    <property type="project" value="UniProtKB-KW"/>
</dbReference>
<dbReference type="GO" id="GO:0008236">
    <property type="term" value="F:serine-type peptidase activity"/>
    <property type="evidence" value="ECO:0007669"/>
    <property type="project" value="UniProtKB-KW"/>
</dbReference>
<feature type="domain" description="Peptidase S49" evidence="6">
    <location>
        <begin position="142"/>
        <end position="282"/>
    </location>
</feature>
<dbReference type="SUPFAM" id="SSF52096">
    <property type="entry name" value="ClpP/crotonase"/>
    <property type="match status" value="1"/>
</dbReference>
<dbReference type="PANTHER" id="PTHR33209:SF1">
    <property type="entry name" value="PEPTIDASE S49 DOMAIN-CONTAINING PROTEIN"/>
    <property type="match status" value="1"/>
</dbReference>
<keyword evidence="2" id="KW-0645">Protease</keyword>
<organism evidence="7 8">
    <name type="scientific">Micavibrio aeruginosavorus</name>
    <dbReference type="NCBI Taxonomy" id="349221"/>
    <lineage>
        <taxon>Bacteria</taxon>
        <taxon>Pseudomonadati</taxon>
        <taxon>Bdellovibrionota</taxon>
        <taxon>Bdellovibrionia</taxon>
        <taxon>Bdellovibrionales</taxon>
        <taxon>Pseudobdellovibrionaceae</taxon>
        <taxon>Micavibrio</taxon>
    </lineage>
</organism>
<dbReference type="Pfam" id="PF01343">
    <property type="entry name" value="Peptidase_S49"/>
    <property type="match status" value="1"/>
</dbReference>
<feature type="region of interest" description="Disordered" evidence="5">
    <location>
        <begin position="292"/>
        <end position="397"/>
    </location>
</feature>
<dbReference type="InterPro" id="IPR029045">
    <property type="entry name" value="ClpP/crotonase-like_dom_sf"/>
</dbReference>
<evidence type="ECO:0000256" key="2">
    <source>
        <dbReference type="ARBA" id="ARBA00022670"/>
    </source>
</evidence>
<dbReference type="Proteomes" id="UP000249557">
    <property type="component" value="Unassembled WGS sequence"/>
</dbReference>
<dbReference type="InterPro" id="IPR002142">
    <property type="entry name" value="Peptidase_S49"/>
</dbReference>
<comment type="caution">
    <text evidence="7">The sequence shown here is derived from an EMBL/GenBank/DDBJ whole genome shotgun (WGS) entry which is preliminary data.</text>
</comment>
<dbReference type="Gene3D" id="6.20.330.10">
    <property type="match status" value="1"/>
</dbReference>
<feature type="compositionally biased region" description="Acidic residues" evidence="5">
    <location>
        <begin position="337"/>
        <end position="387"/>
    </location>
</feature>
<dbReference type="EMBL" id="QFNK01000145">
    <property type="protein sequence ID" value="PZO85431.1"/>
    <property type="molecule type" value="Genomic_DNA"/>
</dbReference>
<keyword evidence="4" id="KW-0720">Serine protease</keyword>
<sequence>MPDINLAGVAARLPHIAARLFEEPLLLHPRKLQTLVHVLSPRLFSDIEKAGELAQDPFLADHPAPVNPGQIPIAVIPVHGTLVQRGDCMDALSGLRSYESIRAEFDEVMARTDIAAVLLDIDSGGGEAAGVFDLADYIFSRRGEKPIYAFANEHAYSAAYALAATADKIFLPRTGGVGSVGVVAVHLDQSGFNEKTGLQYTPIFAGARKIDGWPHSPLSQEAQSRMQARVDMVYSVFTQSVAKYRGIPESTVISTQADCFDGVAAIKAGLADGIAAFDEVLEIILADIEKRQVSGQTARKSHSGLSGDNPKQRKESMSLKTLLGRKKGQAVKAQEPSETENLETDPIEDEEDLESDTDASPQAEDDIDDIEDEETLDDEDDDEEEEPTAVKTKKDGRKEALEIMALCKLYGKPGL</sequence>
<feature type="non-terminal residue" evidence="7">
    <location>
        <position position="415"/>
    </location>
</feature>
<accession>A0A2W5BQB0</accession>
<feature type="compositionally biased region" description="Polar residues" evidence="5">
    <location>
        <begin position="293"/>
        <end position="306"/>
    </location>
</feature>
<dbReference type="AlphaFoldDB" id="A0A2W5BQB0"/>
<name>A0A2W5BQB0_9BACT</name>
<evidence type="ECO:0000256" key="3">
    <source>
        <dbReference type="ARBA" id="ARBA00022801"/>
    </source>
</evidence>
<evidence type="ECO:0000259" key="6">
    <source>
        <dbReference type="Pfam" id="PF01343"/>
    </source>
</evidence>
<evidence type="ECO:0000256" key="5">
    <source>
        <dbReference type="SAM" id="MobiDB-lite"/>
    </source>
</evidence>
<evidence type="ECO:0000313" key="8">
    <source>
        <dbReference type="Proteomes" id="UP000249557"/>
    </source>
</evidence>
<comment type="similarity">
    <text evidence="1">Belongs to the peptidase S49 family.</text>
</comment>
<evidence type="ECO:0000256" key="4">
    <source>
        <dbReference type="ARBA" id="ARBA00022825"/>
    </source>
</evidence>
<reference evidence="7 8" key="1">
    <citation type="submission" date="2017-08" db="EMBL/GenBank/DDBJ databases">
        <title>Infants hospitalized years apart are colonized by the same room-sourced microbial strains.</title>
        <authorList>
            <person name="Brooks B."/>
            <person name="Olm M.R."/>
            <person name="Firek B.A."/>
            <person name="Baker R."/>
            <person name="Thomas B.C."/>
            <person name="Morowitz M.J."/>
            <person name="Banfield J.F."/>
        </authorList>
    </citation>
    <scope>NUCLEOTIDE SEQUENCE [LARGE SCALE GENOMIC DNA]</scope>
    <source>
        <strain evidence="7">S2_018_000_R2_104</strain>
    </source>
</reference>
<evidence type="ECO:0000256" key="1">
    <source>
        <dbReference type="ARBA" id="ARBA00008683"/>
    </source>
</evidence>
<proteinExistence type="inferred from homology"/>
<evidence type="ECO:0000313" key="7">
    <source>
        <dbReference type="EMBL" id="PZO85431.1"/>
    </source>
</evidence>
<dbReference type="Gene3D" id="3.90.226.10">
    <property type="entry name" value="2-enoyl-CoA Hydratase, Chain A, domain 1"/>
    <property type="match status" value="1"/>
</dbReference>
<dbReference type="CDD" id="cd07022">
    <property type="entry name" value="S49_Sppa_36K_type"/>
    <property type="match status" value="1"/>
</dbReference>
<gene>
    <name evidence="7" type="ORF">DI626_07375</name>
</gene>
<protein>
    <recommendedName>
        <fullName evidence="6">Peptidase S49 domain-containing protein</fullName>
    </recommendedName>
</protein>
<dbReference type="InterPro" id="IPR033855">
    <property type="entry name" value="Protein_C"/>
</dbReference>
<keyword evidence="3" id="KW-0378">Hydrolase</keyword>